<sequence length="222" mass="21223">MRNKQGRDRRFGSRTLVGALASVALVGWAAPQTQAQEPRPVTPRHTGHPDPCGEDRSTKTGQDECGGEFGGPPGPAGAPGAPGPAGPAGAPGPAGPAGAPGPAGPAGAPGTTGPAGAQGPAGAAGPAGPPGASLTLVRVVDQERTVAPGTAVGSIAVCPEGYKAVSGGFVSSFGLTVNVSQRADSGGPGLGNAWLVQAFNPTESGNATVQAIAYCAPGVTVS</sequence>
<keyword evidence="4" id="KW-1185">Reference proteome</keyword>
<evidence type="ECO:0000313" key="3">
    <source>
        <dbReference type="EMBL" id="MFI9103730.1"/>
    </source>
</evidence>
<name>A0ABW8CBC0_9ACTN</name>
<organism evidence="3 4">
    <name type="scientific">Streptomyces fildesensis</name>
    <dbReference type="NCBI Taxonomy" id="375757"/>
    <lineage>
        <taxon>Bacteria</taxon>
        <taxon>Bacillati</taxon>
        <taxon>Actinomycetota</taxon>
        <taxon>Actinomycetes</taxon>
        <taxon>Kitasatosporales</taxon>
        <taxon>Streptomycetaceae</taxon>
        <taxon>Streptomyces</taxon>
    </lineage>
</organism>
<feature type="signal peptide" evidence="2">
    <location>
        <begin position="1"/>
        <end position="35"/>
    </location>
</feature>
<dbReference type="Proteomes" id="UP001614394">
    <property type="component" value="Unassembled WGS sequence"/>
</dbReference>
<proteinExistence type="predicted"/>
<protein>
    <recommendedName>
        <fullName evidence="5">Collagen triple helix repeat protein</fullName>
    </recommendedName>
</protein>
<evidence type="ECO:0008006" key="5">
    <source>
        <dbReference type="Google" id="ProtNLM"/>
    </source>
</evidence>
<dbReference type="PANTHER" id="PTHR24637:SF421">
    <property type="entry name" value="CUTICLE COLLAGEN DPY-2"/>
    <property type="match status" value="1"/>
</dbReference>
<accession>A0ABW8CBC0</accession>
<dbReference type="Pfam" id="PF01391">
    <property type="entry name" value="Collagen"/>
    <property type="match status" value="1"/>
</dbReference>
<feature type="region of interest" description="Disordered" evidence="1">
    <location>
        <begin position="31"/>
        <end position="129"/>
    </location>
</feature>
<dbReference type="InterPro" id="IPR008160">
    <property type="entry name" value="Collagen"/>
</dbReference>
<dbReference type="EMBL" id="JBITYG010000007">
    <property type="protein sequence ID" value="MFI9103730.1"/>
    <property type="molecule type" value="Genomic_DNA"/>
</dbReference>
<feature type="chain" id="PRO_5047071046" description="Collagen triple helix repeat protein" evidence="2">
    <location>
        <begin position="36"/>
        <end position="222"/>
    </location>
</feature>
<dbReference type="RefSeq" id="WP_399653168.1">
    <property type="nucleotide sequence ID" value="NZ_JBITYG010000007.1"/>
</dbReference>
<keyword evidence="2" id="KW-0732">Signal</keyword>
<gene>
    <name evidence="3" type="ORF">ACIGXA_24715</name>
</gene>
<dbReference type="PANTHER" id="PTHR24637">
    <property type="entry name" value="COLLAGEN"/>
    <property type="match status" value="1"/>
</dbReference>
<feature type="compositionally biased region" description="Pro residues" evidence="1">
    <location>
        <begin position="72"/>
        <end position="85"/>
    </location>
</feature>
<evidence type="ECO:0000256" key="1">
    <source>
        <dbReference type="SAM" id="MobiDB-lite"/>
    </source>
</evidence>
<feature type="compositionally biased region" description="Low complexity" evidence="1">
    <location>
        <begin position="105"/>
        <end position="129"/>
    </location>
</feature>
<evidence type="ECO:0000313" key="4">
    <source>
        <dbReference type="Proteomes" id="UP001614394"/>
    </source>
</evidence>
<comment type="caution">
    <text evidence="3">The sequence shown here is derived from an EMBL/GenBank/DDBJ whole genome shotgun (WGS) entry which is preliminary data.</text>
</comment>
<reference evidence="3 4" key="1">
    <citation type="submission" date="2024-10" db="EMBL/GenBank/DDBJ databases">
        <title>The Natural Products Discovery Center: Release of the First 8490 Sequenced Strains for Exploring Actinobacteria Biosynthetic Diversity.</title>
        <authorList>
            <person name="Kalkreuter E."/>
            <person name="Kautsar S.A."/>
            <person name="Yang D."/>
            <person name="Bader C.D."/>
            <person name="Teijaro C.N."/>
            <person name="Fluegel L."/>
            <person name="Davis C.M."/>
            <person name="Simpson J.R."/>
            <person name="Lauterbach L."/>
            <person name="Steele A.D."/>
            <person name="Gui C."/>
            <person name="Meng S."/>
            <person name="Li G."/>
            <person name="Viehrig K."/>
            <person name="Ye F."/>
            <person name="Su P."/>
            <person name="Kiefer A.F."/>
            <person name="Nichols A."/>
            <person name="Cepeda A.J."/>
            <person name="Yan W."/>
            <person name="Fan B."/>
            <person name="Jiang Y."/>
            <person name="Adhikari A."/>
            <person name="Zheng C.-J."/>
            <person name="Schuster L."/>
            <person name="Cowan T.M."/>
            <person name="Smanski M.J."/>
            <person name="Chevrette M.G."/>
            <person name="De Carvalho L.P.S."/>
            <person name="Shen B."/>
        </authorList>
    </citation>
    <scope>NUCLEOTIDE SEQUENCE [LARGE SCALE GENOMIC DNA]</scope>
    <source>
        <strain evidence="3 4">NPDC053399</strain>
    </source>
</reference>
<feature type="compositionally biased region" description="Basic and acidic residues" evidence="1">
    <location>
        <begin position="47"/>
        <end position="62"/>
    </location>
</feature>
<evidence type="ECO:0000256" key="2">
    <source>
        <dbReference type="SAM" id="SignalP"/>
    </source>
</evidence>